<evidence type="ECO:0000313" key="2">
    <source>
        <dbReference type="Proteomes" id="UP001219525"/>
    </source>
</evidence>
<reference evidence="1" key="1">
    <citation type="submission" date="2023-03" db="EMBL/GenBank/DDBJ databases">
        <title>Massive genome expansion in bonnet fungi (Mycena s.s.) driven by repeated elements and novel gene families across ecological guilds.</title>
        <authorList>
            <consortium name="Lawrence Berkeley National Laboratory"/>
            <person name="Harder C.B."/>
            <person name="Miyauchi S."/>
            <person name="Viragh M."/>
            <person name="Kuo A."/>
            <person name="Thoen E."/>
            <person name="Andreopoulos B."/>
            <person name="Lu D."/>
            <person name="Skrede I."/>
            <person name="Drula E."/>
            <person name="Henrissat B."/>
            <person name="Morin E."/>
            <person name="Kohler A."/>
            <person name="Barry K."/>
            <person name="LaButti K."/>
            <person name="Morin E."/>
            <person name="Salamov A."/>
            <person name="Lipzen A."/>
            <person name="Mereny Z."/>
            <person name="Hegedus B."/>
            <person name="Baldrian P."/>
            <person name="Stursova M."/>
            <person name="Weitz H."/>
            <person name="Taylor A."/>
            <person name="Grigoriev I.V."/>
            <person name="Nagy L.G."/>
            <person name="Martin F."/>
            <person name="Kauserud H."/>
        </authorList>
    </citation>
    <scope>NUCLEOTIDE SEQUENCE</scope>
    <source>
        <strain evidence="1">9144</strain>
    </source>
</reference>
<comment type="caution">
    <text evidence="1">The sequence shown here is derived from an EMBL/GenBank/DDBJ whole genome shotgun (WGS) entry which is preliminary data.</text>
</comment>
<dbReference type="Proteomes" id="UP001219525">
    <property type="component" value="Unassembled WGS sequence"/>
</dbReference>
<sequence length="304" mass="33438">MATNTPANNESLYVVPATSAEKDRLLKQYAMKNAVYGWTTKPVPDIIDLYSTRNVLDIGAGTCVWSIDLANTPEVKVRRSEVNIYASNKIFLFICLTEDGWNKALENVCTLLSPGGLVMIDELDPVLFKEGKYERSATGYNLGKSMGGESWIHNLNSLYTGFIVGNKFLVGLTFLLPDMLQRAGLKVVSSDVRTGGIGKDVGSLTGADGSSLAPYVDSSIENMEFMLSRFVPIMRKMGTLEVPPGTRVVAEEDIESILAEVKEGLRTDGGDVRRGIFCGKEGFNAIRRCKNDLVMKFNLKKHYP</sequence>
<accession>A0AAD6V7K9</accession>
<dbReference type="SUPFAM" id="SSF53335">
    <property type="entry name" value="S-adenosyl-L-methionine-dependent methyltransferases"/>
    <property type="match status" value="1"/>
</dbReference>
<dbReference type="InterPro" id="IPR029063">
    <property type="entry name" value="SAM-dependent_MTases_sf"/>
</dbReference>
<evidence type="ECO:0000313" key="1">
    <source>
        <dbReference type="EMBL" id="KAJ7201834.1"/>
    </source>
</evidence>
<protein>
    <recommendedName>
        <fullName evidence="3">Methyltransferase domain-containing protein</fullName>
    </recommendedName>
</protein>
<gene>
    <name evidence="1" type="ORF">GGX14DRAFT_571098</name>
</gene>
<dbReference type="AlphaFoldDB" id="A0AAD6V7K9"/>
<keyword evidence="2" id="KW-1185">Reference proteome</keyword>
<name>A0AAD6V7K9_9AGAR</name>
<evidence type="ECO:0008006" key="3">
    <source>
        <dbReference type="Google" id="ProtNLM"/>
    </source>
</evidence>
<dbReference type="EMBL" id="JARJCW010000057">
    <property type="protein sequence ID" value="KAJ7201834.1"/>
    <property type="molecule type" value="Genomic_DNA"/>
</dbReference>
<organism evidence="1 2">
    <name type="scientific">Mycena pura</name>
    <dbReference type="NCBI Taxonomy" id="153505"/>
    <lineage>
        <taxon>Eukaryota</taxon>
        <taxon>Fungi</taxon>
        <taxon>Dikarya</taxon>
        <taxon>Basidiomycota</taxon>
        <taxon>Agaricomycotina</taxon>
        <taxon>Agaricomycetes</taxon>
        <taxon>Agaricomycetidae</taxon>
        <taxon>Agaricales</taxon>
        <taxon>Marasmiineae</taxon>
        <taxon>Mycenaceae</taxon>
        <taxon>Mycena</taxon>
    </lineage>
</organism>
<proteinExistence type="predicted"/>